<dbReference type="RefSeq" id="WP_038061954.1">
    <property type="nucleotide sequence ID" value="NZ_CP008796.1"/>
</dbReference>
<dbReference type="STRING" id="289377.HL41_09015"/>
<name>A0A075WW89_9BACT</name>
<evidence type="ECO:0000256" key="1">
    <source>
        <dbReference type="SAM" id="Coils"/>
    </source>
</evidence>
<dbReference type="OrthoDB" id="9758917at2"/>
<dbReference type="EMBL" id="CP008796">
    <property type="protein sequence ID" value="AIH04768.1"/>
    <property type="molecule type" value="Genomic_DNA"/>
</dbReference>
<dbReference type="PaxDb" id="289377-HL41_09015"/>
<dbReference type="PROSITE" id="PS50106">
    <property type="entry name" value="PDZ"/>
    <property type="match status" value="1"/>
</dbReference>
<dbReference type="SMART" id="SM00228">
    <property type="entry name" value="PDZ"/>
    <property type="match status" value="1"/>
</dbReference>
<feature type="coiled-coil region" evidence="1">
    <location>
        <begin position="794"/>
        <end position="821"/>
    </location>
</feature>
<accession>A0A075WW89</accession>
<dbReference type="eggNOG" id="COG1293">
    <property type="taxonomic scope" value="Bacteria"/>
</dbReference>
<feature type="coiled-coil region" evidence="1">
    <location>
        <begin position="874"/>
        <end position="908"/>
    </location>
</feature>
<dbReference type="KEGG" id="tcm:HL41_09015"/>
<dbReference type="eggNOG" id="COG0265">
    <property type="taxonomic scope" value="Bacteria"/>
</dbReference>
<dbReference type="InterPro" id="IPR036034">
    <property type="entry name" value="PDZ_sf"/>
</dbReference>
<feature type="domain" description="PDZ" evidence="2">
    <location>
        <begin position="38"/>
        <end position="98"/>
    </location>
</feature>
<dbReference type="Proteomes" id="UP000028481">
    <property type="component" value="Chromosome"/>
</dbReference>
<dbReference type="InterPro" id="IPR001478">
    <property type="entry name" value="PDZ"/>
</dbReference>
<evidence type="ECO:0000259" key="2">
    <source>
        <dbReference type="PROSITE" id="PS50106"/>
    </source>
</evidence>
<keyword evidence="4" id="KW-1185">Reference proteome</keyword>
<proteinExistence type="predicted"/>
<evidence type="ECO:0000313" key="4">
    <source>
        <dbReference type="Proteomes" id="UP000028481"/>
    </source>
</evidence>
<dbReference type="AlphaFoldDB" id="A0A075WW89"/>
<organism evidence="3 4">
    <name type="scientific">Thermodesulfobacterium commune DSM 2178</name>
    <dbReference type="NCBI Taxonomy" id="289377"/>
    <lineage>
        <taxon>Bacteria</taxon>
        <taxon>Pseudomonadati</taxon>
        <taxon>Thermodesulfobacteriota</taxon>
        <taxon>Thermodesulfobacteria</taxon>
        <taxon>Thermodesulfobacteriales</taxon>
        <taxon>Thermodesulfobacteriaceae</taxon>
        <taxon>Thermodesulfobacterium</taxon>
    </lineage>
</organism>
<dbReference type="Pfam" id="PF17820">
    <property type="entry name" value="PDZ_6"/>
    <property type="match status" value="1"/>
</dbReference>
<keyword evidence="1" id="KW-0175">Coiled coil</keyword>
<dbReference type="InterPro" id="IPR041489">
    <property type="entry name" value="PDZ_6"/>
</dbReference>
<dbReference type="CDD" id="cd06779">
    <property type="entry name" value="cpPDZ_Deg_HtrA-like"/>
    <property type="match status" value="1"/>
</dbReference>
<dbReference type="SUPFAM" id="SSF50156">
    <property type="entry name" value="PDZ domain-like"/>
    <property type="match status" value="1"/>
</dbReference>
<sequence>MFKRGIWVLVLLILINLIFVSWALAKREVRSELLKTEGVYVINVVTGSPAAKAGLNPGDIILTINNQPVSVENIKTLVLSGTLSGNNPNIVMSVLRNGKIFNVSTHVHPENPNLGVVVRAPQEIKRVSSDSYSGQRLIEKANKKVEVYEVSEKDSLFTKVSSINVLDAVFIDKNTGEITFVGHYDDRYKTGPLPYFQILDEALKYPYPSFSLDPTPNTERALKEIKNIFDKEISRVSRDPSYGTNWLSSIFKEILYSDNQLPEKQILLARLKKFSITPEEFNAYLRWDPKSKNWRFDSKEQLEMYFNLQSFFIKVFKALGFEGKYGQAVVEWWGFQKFAEAYGMENAGHWFRQVYETMGLIEDFEKIRTLFNTGQIDNWEATRRLLFLFYVNLFKGIGVDEHTINDLLRRAPKTGKIDLELSEFANKRVEKIQSEFLIDFLINNLVLSDTFLKKRFRLPAIEVKPTYYNLPSDTYMAKIFFYADYTLKYLTTINPETATLKDFDPFVAYLSKKAEEKGKGKEFQMMQSGFDRYWLFPGRVELKVSQDKSAIYFGKSEVKIGSESLSSGMPSWYNEILKEYSQTLTERYEEFAQIFPSLHTMREVQKIIALARWIHVNGLKVTLPHYQKVELESLDGVTGTTVAAFYSSKTRDTFSFFVENHGGGIDYTEKSNAWIQGKYIETKDALHQLAASSALAEKAVASALAGDLEAARALAEKSAQAMVGHIDLGSLGIKIPPTVSPKLSSLPVGSQGVFTQKTLEVVGANLDEYVKLKKDLKVAEGYKDVDPEKYQQILTEAKVKEAKIKESLQKLNELLNSYRNNPLDYKRIEQELVQLNPKKPSFIDVAALKPKPEDLKPKTEKDKQIKKERLLPDERKLREELADLRHKLELAKTNLDQLTKIIMENTKEFERWREKTERAISSSEARFKEVMLDMIQENIFENIKYEFSKYPNRVKEIEKFQQLLDTKDFTDWASMDPKTWEDIAEGLVKAVNALPGIGDYTKKLTKTLYHLVNTGYDVTTIFIHWKKMKEFEKNLDLYFKAVATQKEYMAKTIKRIKEIEEELEKLAKAKENPQL</sequence>
<dbReference type="HOGENOM" id="CLU_286960_0_0_0"/>
<gene>
    <name evidence="3" type="ORF">HL41_09015</name>
</gene>
<protein>
    <recommendedName>
        <fullName evidence="2">PDZ domain-containing protein</fullName>
    </recommendedName>
</protein>
<reference evidence="3 4" key="1">
    <citation type="journal article" date="2015" name="Genome Announc.">
        <title>Genome Sequence of a Sulfate-Reducing Thermophilic Bacterium, Thermodesulfobacterium commune DSM 2178T (Phylum Thermodesulfobacteria).</title>
        <authorList>
            <person name="Bhatnagar S."/>
            <person name="Badger J.H."/>
            <person name="Madupu R."/>
            <person name="Khouri H.M."/>
            <person name="O'Connor E.M."/>
            <person name="Robb F.T."/>
            <person name="Ward N.L."/>
            <person name="Eisen J.A."/>
        </authorList>
    </citation>
    <scope>NUCLEOTIDE SEQUENCE [LARGE SCALE GENOMIC DNA]</scope>
    <source>
        <strain evidence="3 4">DSM 2178</strain>
    </source>
</reference>
<evidence type="ECO:0000313" key="3">
    <source>
        <dbReference type="EMBL" id="AIH04768.1"/>
    </source>
</evidence>
<dbReference type="Gene3D" id="2.30.42.10">
    <property type="match status" value="1"/>
</dbReference>